<dbReference type="CDD" id="cd00833">
    <property type="entry name" value="PKS"/>
    <property type="match status" value="1"/>
</dbReference>
<comment type="cofactor">
    <cofactor evidence="1">
        <name>pantetheine 4'-phosphate</name>
        <dbReference type="ChEBI" id="CHEBI:47942"/>
    </cofactor>
</comment>
<dbReference type="Gene3D" id="3.40.366.10">
    <property type="entry name" value="Malonyl-Coenzyme A Acyl Carrier Protein, domain 2"/>
    <property type="match status" value="1"/>
</dbReference>
<gene>
    <name evidence="14" type="ORF">LHA_1119</name>
</gene>
<dbReference type="GO" id="GO:0004467">
    <property type="term" value="F:long-chain fatty acid-CoA ligase activity"/>
    <property type="evidence" value="ECO:0007669"/>
    <property type="project" value="UniProtKB-EC"/>
</dbReference>
<dbReference type="InterPro" id="IPR020841">
    <property type="entry name" value="PKS_Beta-ketoAc_synthase_dom"/>
</dbReference>
<evidence type="ECO:0000256" key="9">
    <source>
        <dbReference type="ARBA" id="ARBA00023098"/>
    </source>
</evidence>
<dbReference type="SUPFAM" id="SSF55048">
    <property type="entry name" value="Probable ACP-binding domain of malonyl-CoA ACP transacylase"/>
    <property type="match status" value="1"/>
</dbReference>
<dbReference type="Gene3D" id="3.30.300.30">
    <property type="match status" value="1"/>
</dbReference>
<evidence type="ECO:0000313" key="15">
    <source>
        <dbReference type="Proteomes" id="UP000032803"/>
    </source>
</evidence>
<dbReference type="STRING" id="449.LHA_1119"/>
<dbReference type="Pfam" id="PF00501">
    <property type="entry name" value="AMP-binding"/>
    <property type="match status" value="1"/>
</dbReference>
<dbReference type="Pfam" id="PF08659">
    <property type="entry name" value="KR"/>
    <property type="match status" value="1"/>
</dbReference>
<evidence type="ECO:0000256" key="2">
    <source>
        <dbReference type="ARBA" id="ARBA00005194"/>
    </source>
</evidence>
<organism evidence="14 15">
    <name type="scientific">Legionella hackeliae</name>
    <dbReference type="NCBI Taxonomy" id="449"/>
    <lineage>
        <taxon>Bacteria</taxon>
        <taxon>Pseudomonadati</taxon>
        <taxon>Pseudomonadota</taxon>
        <taxon>Gammaproteobacteria</taxon>
        <taxon>Legionellales</taxon>
        <taxon>Legionellaceae</taxon>
        <taxon>Legionella</taxon>
    </lineage>
</organism>
<dbReference type="PROSITE" id="PS00606">
    <property type="entry name" value="KS3_1"/>
    <property type="match status" value="1"/>
</dbReference>
<dbReference type="SUPFAM" id="SSF53901">
    <property type="entry name" value="Thiolase-like"/>
    <property type="match status" value="1"/>
</dbReference>
<dbReference type="InterPro" id="IPR001227">
    <property type="entry name" value="Ac_transferase_dom_sf"/>
</dbReference>
<dbReference type="InterPro" id="IPR016036">
    <property type="entry name" value="Malonyl_transacylase_ACP-bd"/>
</dbReference>
<dbReference type="InterPro" id="IPR025110">
    <property type="entry name" value="AMP-bd_C"/>
</dbReference>
<dbReference type="SMART" id="SM00822">
    <property type="entry name" value="PKS_KR"/>
    <property type="match status" value="1"/>
</dbReference>
<evidence type="ECO:0000256" key="6">
    <source>
        <dbReference type="ARBA" id="ARBA00022553"/>
    </source>
</evidence>
<dbReference type="InterPro" id="IPR032821">
    <property type="entry name" value="PKS_assoc"/>
</dbReference>
<feature type="domain" description="Ketosynthase family 3 (KS3)" evidence="13">
    <location>
        <begin position="675"/>
        <end position="1101"/>
    </location>
</feature>
<dbReference type="SUPFAM" id="SSF52151">
    <property type="entry name" value="FabD/lysophospholipase-like"/>
    <property type="match status" value="1"/>
</dbReference>
<dbReference type="UniPathway" id="UPA00094"/>
<dbReference type="PROSITE" id="PS52004">
    <property type="entry name" value="KS3_2"/>
    <property type="match status" value="1"/>
</dbReference>
<dbReference type="InterPro" id="IPR016039">
    <property type="entry name" value="Thiolase-like"/>
</dbReference>
<dbReference type="Pfam" id="PF02801">
    <property type="entry name" value="Ketoacyl-synt_C"/>
    <property type="match status" value="1"/>
</dbReference>
<evidence type="ECO:0000259" key="12">
    <source>
        <dbReference type="PROSITE" id="PS50075"/>
    </source>
</evidence>
<comment type="function">
    <text evidence="10">Involved in production of the polyketide antibiotic thailandamide.</text>
</comment>
<dbReference type="CDD" id="cd05931">
    <property type="entry name" value="FAAL"/>
    <property type="match status" value="1"/>
</dbReference>
<dbReference type="GO" id="GO:0071766">
    <property type="term" value="P:Actinobacterium-type cell wall biogenesis"/>
    <property type="evidence" value="ECO:0007669"/>
    <property type="project" value="UniProtKB-ARBA"/>
</dbReference>
<dbReference type="InterPro" id="IPR040097">
    <property type="entry name" value="FAAL/FAAC"/>
</dbReference>
<evidence type="ECO:0000256" key="3">
    <source>
        <dbReference type="ARBA" id="ARBA00006432"/>
    </source>
</evidence>
<dbReference type="PROSITE" id="PS00012">
    <property type="entry name" value="PHOSPHOPANTETHEINE"/>
    <property type="match status" value="2"/>
</dbReference>
<keyword evidence="6" id="KW-0597">Phosphoprotein</keyword>
<feature type="domain" description="Carrier" evidence="12">
    <location>
        <begin position="586"/>
        <end position="663"/>
    </location>
</feature>
<keyword evidence="15" id="KW-1185">Reference proteome</keyword>
<keyword evidence="14" id="KW-0436">Ligase</keyword>
<accession>A0A0A8UMU9</accession>
<dbReference type="Gene3D" id="3.40.47.10">
    <property type="match status" value="1"/>
</dbReference>
<evidence type="ECO:0000256" key="11">
    <source>
        <dbReference type="SAM" id="MobiDB-lite"/>
    </source>
</evidence>
<dbReference type="EMBL" id="LN681225">
    <property type="protein sequence ID" value="CEK10175.1"/>
    <property type="molecule type" value="Genomic_DNA"/>
</dbReference>
<feature type="region of interest" description="Disordered" evidence="11">
    <location>
        <begin position="1987"/>
        <end position="2006"/>
    </location>
</feature>
<dbReference type="InterPro" id="IPR020845">
    <property type="entry name" value="AMP-binding_CS"/>
</dbReference>
<comment type="pathway">
    <text evidence="2">Lipid metabolism; fatty acid biosynthesis.</text>
</comment>
<dbReference type="SUPFAM" id="SSF51735">
    <property type="entry name" value="NAD(P)-binding Rossmann-fold domains"/>
    <property type="match status" value="1"/>
</dbReference>
<dbReference type="PROSITE" id="PS00455">
    <property type="entry name" value="AMP_BINDING"/>
    <property type="match status" value="1"/>
</dbReference>
<dbReference type="InterPro" id="IPR013968">
    <property type="entry name" value="PKS_KR"/>
</dbReference>
<dbReference type="InterPro" id="IPR009081">
    <property type="entry name" value="PP-bd_ACP"/>
</dbReference>
<dbReference type="Gene3D" id="3.30.70.3290">
    <property type="match status" value="1"/>
</dbReference>
<dbReference type="Pfam" id="PF16197">
    <property type="entry name" value="KAsynt_C_assoc"/>
    <property type="match status" value="1"/>
</dbReference>
<dbReference type="SUPFAM" id="SSF52777">
    <property type="entry name" value="CoA-dependent acyltransferases"/>
    <property type="match status" value="4"/>
</dbReference>
<dbReference type="InterPro" id="IPR006162">
    <property type="entry name" value="Ppantetheine_attach_site"/>
</dbReference>
<dbReference type="InterPro" id="IPR014043">
    <property type="entry name" value="Acyl_transferase_dom"/>
</dbReference>
<dbReference type="InterPro" id="IPR057326">
    <property type="entry name" value="KR_dom"/>
</dbReference>
<proteinExistence type="inferred from homology"/>
<dbReference type="InterPro" id="IPR042099">
    <property type="entry name" value="ANL_N_sf"/>
</dbReference>
<dbReference type="InterPro" id="IPR036736">
    <property type="entry name" value="ACP-like_sf"/>
</dbReference>
<dbReference type="Gene3D" id="3.40.50.720">
    <property type="entry name" value="NAD(P)-binding Rossmann-like Domain"/>
    <property type="match status" value="1"/>
</dbReference>
<evidence type="ECO:0000256" key="1">
    <source>
        <dbReference type="ARBA" id="ARBA00001957"/>
    </source>
</evidence>
<dbReference type="PROSITE" id="PS50075">
    <property type="entry name" value="CARRIER"/>
    <property type="match status" value="2"/>
</dbReference>
<keyword evidence="8" id="KW-0276">Fatty acid metabolism</keyword>
<comment type="similarity">
    <text evidence="4">Belongs to the short-chain dehydrogenases/reductases (SDR) family.</text>
</comment>
<dbReference type="EC" id="6.2.1.3" evidence="14"/>
<dbReference type="Pfam" id="PF23024">
    <property type="entry name" value="AMP-dom_DIP2-like"/>
    <property type="match status" value="1"/>
</dbReference>
<dbReference type="Pfam" id="PF00550">
    <property type="entry name" value="PP-binding"/>
    <property type="match status" value="2"/>
</dbReference>
<protein>
    <submittedName>
        <fullName evidence="14">Long-chain-fatty-acid--CoA ligase [Beta-ketoacyl synthase active site]</fullName>
        <ecNumber evidence="14">6.2.1.3</ecNumber>
    </submittedName>
</protein>
<dbReference type="Gene3D" id="3.30.559.10">
    <property type="entry name" value="Chloramphenicol acetyltransferase-like domain"/>
    <property type="match status" value="2"/>
</dbReference>
<evidence type="ECO:0000256" key="4">
    <source>
        <dbReference type="ARBA" id="ARBA00006484"/>
    </source>
</evidence>
<dbReference type="SMART" id="SM00823">
    <property type="entry name" value="PKS_PP"/>
    <property type="match status" value="2"/>
</dbReference>
<evidence type="ECO:0000313" key="14">
    <source>
        <dbReference type="EMBL" id="CEK10175.1"/>
    </source>
</evidence>
<dbReference type="FunFam" id="3.40.47.10:FF:000019">
    <property type="entry name" value="Polyketide synthase type I"/>
    <property type="match status" value="1"/>
</dbReference>
<evidence type="ECO:0000256" key="5">
    <source>
        <dbReference type="ARBA" id="ARBA00022450"/>
    </source>
</evidence>
<dbReference type="InterPro" id="IPR014031">
    <property type="entry name" value="Ketoacyl_synth_C"/>
</dbReference>
<dbReference type="SUPFAM" id="SSF47336">
    <property type="entry name" value="ACP-like"/>
    <property type="match status" value="2"/>
</dbReference>
<dbReference type="InterPro" id="IPR016035">
    <property type="entry name" value="Acyl_Trfase/lysoPLipase"/>
</dbReference>
<dbReference type="HOGENOM" id="CLU_000502_0_0_6"/>
<dbReference type="InterPro" id="IPR036291">
    <property type="entry name" value="NAD(P)-bd_dom_sf"/>
</dbReference>
<sequence length="2945" mass="334073">MNQLLLQKIFHHAKIHPNKTALKFFEGNYQTSQELTYKQLEEKIVALANILFSLHVDDIHKKNEQHPILLLFDSSLDYIVSFLAVLHTNNIAVTAYPPRQTRHLQRLLKIVEDSHVGTILTMAKVKKYCEINDFIFPAQAKLLCLDELEYENASRFTLLDPNPEHVAFLQYTSGSTGAPKGVVVTQKNIVSNLQLAIDLVGLESLQTCVSWLPIFHDMGLIGNTLLPLYSGGTCVFMAPLTFLKKPWFWLQKISEEKGTYTMAPNFSYELAVTALEKQKVKSELDFSHVYHLINGAEPIKPETIRHVEEVLTPYGLKPGTMKPGYGMAESTLVISVYIDKGKDRFLRVNKDKLALGQVVPETHNSVEVIRCGKILNEYTLKIVDPNTKEILPKLCVGEIWMQGASVAKGYYLNNEKTTEIFTAFTTNGEGPFLRTGDLAFIDEENYIVICGRVKDLMIINGRNIYPQDVEKACYTSDPDLIVDGSAAFSLPGEYSEECIIIAEVRNHLESERYQEILAKVKQSVFESTDVVPKDIVLIPPKRLLKTSSGKVQRNACKQAYLNKEFQVTAQLLEPVEVQSPEITATMDSGDIVNWLKNWLVTNAKVACHNIDEHRAFSEYGLNSIKLVTMISDLEQHIQQHLDPLLAWEFPNIHALSQKVANHSPIALACQSQQVYEPIAIIGMDCRIPGNDQTTLVGVEDFWAFLQSQNDSIRPIPQDRWDIRQYYDPDPVKKGMMYTTSGSFLTDVRRFDAKFFNISPREAEYLDPQQRLALMVTWNALEDAGIVPQSLKESKTGIYLGISTHDYDALIQKQVPLEELTTYQATGTSFSTAAGRIAYFLGTHGPSMAIDTACSSSLVSIHQASRALQDGDCTLAIAGGVNLILSPEGNIIFCKSGMLSPKNRCSTFDIEADGYVRGEGCGIVILKKLTDALRDHNKIYAIIHGSSVNQDGASNGLTAPNLGAQIEVMESAIKVAGLTPEQITHVEAHGTGTSLGDPIEWEGIRRVYAKDRQNPLHITSLKTRVGHLEAAAGVASFIKTVLAIKHGQIPAHLHLKQFNPKISQQEMMNVPSQLLNWDDKRRYAGVSSFGFSGTNAHFILGNFDEKTTVEKEQPRSHHLWAVSARDEKTLKTYLQKYCEFSQSTADEDFASLSHQSLISRTHFQHRAYIVAKNYQEWQQALSEGNWQQGLVEENINFAWLFTGQGCLEPNFAVSLYSSLPEFAATIDECCRITEALLDYSLRDVLLNTPLDIDINYTLYAQPALFSFEYALAKWFLSLGLKPSALLGHSLGEYVAACVAEIMSLEEALQLVCLRAKLIASLPDNGAMLAIATTAEEVQKILVNFSDLTISVKNSPQQTVVSGEKETIEALLNYCQQQGVRCKKVATSHAFHSPLMAPIVEKFYQHAQKIDYKPAKIPLITNVTGMELTNNINAEYWCEHLIKTVEFHKGLQTLATKGVTLLQEIGPKAVLSAQAQEVYNFIILPSVRDAKEPWSTLCEALGELYLKGIEINWQLLNTEIVKKHSLPKYPFIGRDYWLPVISQEEKQTNSHSWKKNLHSLKWKKLNYQPAKGDYRNEQLTFINYTDSQNDSLLSTLKNFYGKIDFITLNALTKQEILQKINDAKRLIYFCNSTDNDVNDIEEELNNVSLITKLLLEHAIEKPFVFLTHHPKNSVSKIGCALLALLKSIKQEYPVWRVHYLQGDLLNNDFQWIHSLHHSMHGHWVLRYENQNYYRRQIVPLEPHLLAGKREIYPEHTYLVTGANGGVGQLLIEALLEQGVKHIVAVGRKANPSNWSETIDAYLKKGEAHIHYHSCNVGQISEVNKLLAMVSQKLPPLGVIIHAAGVAIDKPWLTTREEEIRAIFSGKALGALNLHLATANHPIKEFVCISSIAGIFGNQGQAAYAAANAFLDALSYQRKKEGKPSLNLILGPVKNTGLFKENEENLADYLALQGIVPIEPEYIKLLLKEQEKENNIVIAQFNRKIDSLEHRDNPALDSTENSEDANKNQSHSLVENILKIVQETLKLSTGELAANDNWFEVGMDSIMAAQVVHKVNKKYKKNLISAKDIFNYSTAEELAKIVDSSVNSTVASIEKNVQPVIVKAEPAPESVPLSLQQQEIWNFLKNANDHRAYQIPMELSIKGFLRVDDFKKSVEKIGLRHDVFQYGFHEVIGQVNQHRHNEIVIKLELSSSCDEKEISDYLSEPFDLKKPPLLRTKLIKVDENEYRWLLVFHHLIADGNTVSAFINEVIADYEGQTLEEPKQYYQFITWQWNNVYYELDTNLRDYWADTLKEIPLDVPINETRKEVDVISSTLPVGNLKSAIKLIEKNKLSLSNYLLANLFEMLFEQFKREEQGIVVFFSGRENGDFSSVFGDTSNDVIITARKERNIMKQTKLLQDQLLSVIDKQYLRMAMIKEMGLQAPMISFDFQRRSDLDLVNTSLDITAVKSGNVQNYSWGDEPRILSFKVLFSRDEIKFSLKYRTDKVSGNYAEELLNKWISTISKRNLDLNNNLVETMHKSIQQEASFLQQNLWESFKNHPDGMPFYVPIFKEVDADIDVERLNLAMHSCIVKNPALRTYFSVNHQLKLTLEKEAVTVPLQVIQTNELYKTLGDLLSEPISIDKPPLFRWYLINYSHGLPILLIRLHHIIFDGISSELLLNDLVDFYNEPQKTIEQSQDSEYLKFYASAQQNYQTYLKDYQSYLLRLNKTYGIKNFTAPKKSYLGGLIYRKLSKENSIKIEHFCHKNKISKYVFYLYIFSLVIAEVLNKKNEVYISVVKSNRGELKDAGMMGYYADNVPVVIPIESESDFITQIHKLQLMILEVVQRFQYAPLTKDLSQIGYIQPEFIFNQYTLSPDKKPFYSGDYIIENIVNQQKQVSLWNYSNPEKLNFMVRTSEQGDLLALIFNQDLIEMKDVDYFLNQLIEEVMIKAQLGNKLAVDFNDHYPKSES</sequence>
<dbReference type="SMART" id="SM00827">
    <property type="entry name" value="PKS_AT"/>
    <property type="match status" value="1"/>
</dbReference>
<reference evidence="15" key="1">
    <citation type="submission" date="2014-09" db="EMBL/GenBank/DDBJ databases">
        <authorList>
            <person name="Gomez-Valero L."/>
        </authorList>
    </citation>
    <scope>NUCLEOTIDE SEQUENCE [LARGE SCALE GENOMIC DNA]</scope>
    <source>
        <strain evidence="15">ATCC35250</strain>
    </source>
</reference>
<keyword evidence="9" id="KW-0443">Lipid metabolism</keyword>
<dbReference type="InterPro" id="IPR020806">
    <property type="entry name" value="PKS_PP-bd"/>
</dbReference>
<dbReference type="SMART" id="SM01294">
    <property type="entry name" value="PKS_PP_betabranch"/>
    <property type="match status" value="1"/>
</dbReference>
<dbReference type="Pfam" id="PF00698">
    <property type="entry name" value="Acyl_transf_1"/>
    <property type="match status" value="1"/>
</dbReference>
<dbReference type="InterPro" id="IPR001242">
    <property type="entry name" value="Condensation_dom"/>
</dbReference>
<dbReference type="Gene3D" id="1.10.1200.10">
    <property type="entry name" value="ACP-like"/>
    <property type="match status" value="2"/>
</dbReference>
<dbReference type="Pfam" id="PF00109">
    <property type="entry name" value="ketoacyl-synt"/>
    <property type="match status" value="1"/>
</dbReference>
<dbReference type="PANTHER" id="PTHR43775">
    <property type="entry name" value="FATTY ACID SYNTHASE"/>
    <property type="match status" value="1"/>
</dbReference>
<dbReference type="InterPro" id="IPR014030">
    <property type="entry name" value="Ketoacyl_synth_N"/>
</dbReference>
<dbReference type="InterPro" id="IPR050091">
    <property type="entry name" value="PKS_NRPS_Biosynth_Enz"/>
</dbReference>
<dbReference type="PANTHER" id="PTHR43775:SF37">
    <property type="entry name" value="SI:DKEY-61P9.11"/>
    <property type="match status" value="1"/>
</dbReference>
<name>A0A0A8UMU9_LEGHA</name>
<dbReference type="Pfam" id="PF00668">
    <property type="entry name" value="Condensation"/>
    <property type="match status" value="2"/>
</dbReference>
<feature type="domain" description="Carrier" evidence="12">
    <location>
        <begin position="2005"/>
        <end position="2083"/>
    </location>
</feature>
<dbReference type="GO" id="GO:0004312">
    <property type="term" value="F:fatty acid synthase activity"/>
    <property type="evidence" value="ECO:0007669"/>
    <property type="project" value="TreeGrafter"/>
</dbReference>
<dbReference type="RefSeq" id="WP_045105584.1">
    <property type="nucleotide sequence ID" value="NZ_LN681225.1"/>
</dbReference>
<dbReference type="GO" id="GO:0006633">
    <property type="term" value="P:fatty acid biosynthetic process"/>
    <property type="evidence" value="ECO:0007669"/>
    <property type="project" value="UniProtKB-UniPathway"/>
</dbReference>
<dbReference type="FunFam" id="3.40.50.12780:FF:000013">
    <property type="entry name" value="Long-chain-fatty-acid--AMP ligase FadD32"/>
    <property type="match status" value="1"/>
</dbReference>
<dbReference type="KEGG" id="lha:LHA_1119"/>
<keyword evidence="5" id="KW-0596">Phosphopantetheine</keyword>
<dbReference type="GO" id="GO:0004315">
    <property type="term" value="F:3-oxoacyl-[acyl-carrier-protein] synthase activity"/>
    <property type="evidence" value="ECO:0007669"/>
    <property type="project" value="InterPro"/>
</dbReference>
<evidence type="ECO:0000256" key="10">
    <source>
        <dbReference type="ARBA" id="ARBA00054155"/>
    </source>
</evidence>
<dbReference type="SUPFAM" id="SSF56801">
    <property type="entry name" value="Acetyl-CoA synthetase-like"/>
    <property type="match status" value="1"/>
</dbReference>
<dbReference type="Gene3D" id="3.30.559.30">
    <property type="entry name" value="Nonribosomal peptide synthetase, condensation domain"/>
    <property type="match status" value="2"/>
</dbReference>
<dbReference type="Proteomes" id="UP000032803">
    <property type="component" value="Chromosome I"/>
</dbReference>
<keyword evidence="7" id="KW-0808">Transferase</keyword>
<dbReference type="Gene3D" id="3.40.50.12780">
    <property type="entry name" value="N-terminal domain of ligase-like"/>
    <property type="match status" value="1"/>
</dbReference>
<evidence type="ECO:0000259" key="13">
    <source>
        <dbReference type="PROSITE" id="PS52004"/>
    </source>
</evidence>
<dbReference type="SMART" id="SM00825">
    <property type="entry name" value="PKS_KS"/>
    <property type="match status" value="1"/>
</dbReference>
<dbReference type="InterPro" id="IPR000873">
    <property type="entry name" value="AMP-dep_synth/lig_dom"/>
</dbReference>
<comment type="similarity">
    <text evidence="3">Belongs to the ATP-dependent AMP-binding enzyme family.</text>
</comment>
<evidence type="ECO:0000256" key="8">
    <source>
        <dbReference type="ARBA" id="ARBA00022832"/>
    </source>
</evidence>
<dbReference type="InterPro" id="IPR023213">
    <property type="entry name" value="CAT-like_dom_sf"/>
</dbReference>
<dbReference type="InterPro" id="IPR018201">
    <property type="entry name" value="Ketoacyl_synth_AS"/>
</dbReference>
<evidence type="ECO:0000256" key="7">
    <source>
        <dbReference type="ARBA" id="ARBA00022679"/>
    </source>
</evidence>
<dbReference type="GO" id="GO:0031177">
    <property type="term" value="F:phosphopantetheine binding"/>
    <property type="evidence" value="ECO:0007669"/>
    <property type="project" value="InterPro"/>
</dbReference>
<dbReference type="InterPro" id="IPR045851">
    <property type="entry name" value="AMP-bd_C_sf"/>
</dbReference>
<dbReference type="OrthoDB" id="9803968at2"/>